<proteinExistence type="predicted"/>
<dbReference type="EMBL" id="FMVN01000014">
    <property type="protein sequence ID" value="SCY70062.1"/>
    <property type="molecule type" value="Genomic_DNA"/>
</dbReference>
<evidence type="ECO:0000313" key="1">
    <source>
        <dbReference type="EMBL" id="CEG60986.1"/>
    </source>
</evidence>
<reference evidence="3" key="2">
    <citation type="submission" date="2014-09" db="EMBL/GenBank/DDBJ databases">
        <authorList>
            <person name="Gomez-Valero L."/>
        </authorList>
    </citation>
    <scope>NUCLEOTIDE SEQUENCE [LARGE SCALE GENOMIC DNA]</scope>
    <source>
        <strain evidence="3">ATCC33218</strain>
    </source>
</reference>
<reference evidence="2 4" key="3">
    <citation type="submission" date="2016-10" db="EMBL/GenBank/DDBJ databases">
        <authorList>
            <person name="Varghese N."/>
            <person name="Submissions S."/>
        </authorList>
    </citation>
    <scope>NUCLEOTIDE SEQUENCE [LARGE SCALE GENOMIC DNA]</scope>
    <source>
        <strain evidence="2 4">ATCC 33218</strain>
    </source>
</reference>
<dbReference type="KEGG" id="tmc:LMI_1690"/>
<protein>
    <submittedName>
        <fullName evidence="1">Uncharacterized protein</fullName>
    </submittedName>
</protein>
<dbReference type="Proteomes" id="UP000182998">
    <property type="component" value="Unassembled WGS sequence"/>
</dbReference>
<sequence length="71" mass="8200">MNDNNNNKHPNPALLERFLSVQEKELVMRGKELEIQQQNENNAHEYAKASLQANKEDRELLVDEVIIANLS</sequence>
<evidence type="ECO:0000313" key="2">
    <source>
        <dbReference type="EMBL" id="SCY70062.1"/>
    </source>
</evidence>
<dbReference type="AlphaFoldDB" id="A0A098GHM9"/>
<dbReference type="EMBL" id="LN614830">
    <property type="protein sequence ID" value="CEG60986.1"/>
    <property type="molecule type" value="Genomic_DNA"/>
</dbReference>
<name>A0A098GHM9_LEGMI</name>
<keyword evidence="4" id="KW-1185">Reference proteome</keyword>
<dbReference type="RefSeq" id="WP_045099308.1">
    <property type="nucleotide sequence ID" value="NZ_FMVN01000014.1"/>
</dbReference>
<gene>
    <name evidence="1" type="ORF">LMI_1690</name>
    <name evidence="2" type="ORF">SAMN02982997_02557</name>
</gene>
<evidence type="ECO:0000313" key="3">
    <source>
        <dbReference type="Proteomes" id="UP000032414"/>
    </source>
</evidence>
<organism evidence="1 3">
    <name type="scientific">Legionella micdadei</name>
    <name type="common">Tatlockia micdadei</name>
    <dbReference type="NCBI Taxonomy" id="451"/>
    <lineage>
        <taxon>Bacteria</taxon>
        <taxon>Pseudomonadati</taxon>
        <taxon>Pseudomonadota</taxon>
        <taxon>Gammaproteobacteria</taxon>
        <taxon>Legionellales</taxon>
        <taxon>Legionellaceae</taxon>
        <taxon>Legionella</taxon>
    </lineage>
</organism>
<accession>A0A098GHM9</accession>
<evidence type="ECO:0000313" key="4">
    <source>
        <dbReference type="Proteomes" id="UP000182998"/>
    </source>
</evidence>
<reference evidence="1" key="1">
    <citation type="submission" date="2014-09" db="EMBL/GenBank/DDBJ databases">
        <authorList>
            <person name="GOMEZ-VALERO Laura"/>
        </authorList>
    </citation>
    <scope>NUCLEOTIDE SEQUENCE</scope>
    <source>
        <strain evidence="1">ATCC33218</strain>
    </source>
</reference>
<dbReference type="Proteomes" id="UP000032414">
    <property type="component" value="Chromosome I"/>
</dbReference>
<dbReference type="PATRIC" id="fig|451.8.peg.2241"/>
<dbReference type="HOGENOM" id="CLU_2738671_0_0_6"/>